<name>A0ACD1H8X7_9EURO</name>
<proteinExistence type="predicted"/>
<gene>
    <name evidence="1" type="ORF">BO66DRAFT_452472</name>
</gene>
<evidence type="ECO:0000313" key="2">
    <source>
        <dbReference type="Proteomes" id="UP000249661"/>
    </source>
</evidence>
<organism evidence="1 2">
    <name type="scientific">Aspergillus aculeatinus CBS 121060</name>
    <dbReference type="NCBI Taxonomy" id="1448322"/>
    <lineage>
        <taxon>Eukaryota</taxon>
        <taxon>Fungi</taxon>
        <taxon>Dikarya</taxon>
        <taxon>Ascomycota</taxon>
        <taxon>Pezizomycotina</taxon>
        <taxon>Eurotiomycetes</taxon>
        <taxon>Eurotiomycetidae</taxon>
        <taxon>Eurotiales</taxon>
        <taxon>Aspergillaceae</taxon>
        <taxon>Aspergillus</taxon>
        <taxon>Aspergillus subgen. Circumdati</taxon>
    </lineage>
</organism>
<dbReference type="Proteomes" id="UP000249661">
    <property type="component" value="Unassembled WGS sequence"/>
</dbReference>
<sequence length="538" mass="59552">MCNPLSTTASESSKEAQGFVLFGSLNGPTRFPGHSGWTMFLCSRRRVWGPGDAAENTGQQPNNNTKAAGDACLWDRLEHLSHAWVKSIDTRPGGVARGLGMDSAVRIWELQWFGIRDILQSRDPASGKPRQWNKFLGEEIQAQAKSPELWREWARDERPGTVHPILDHLIPEILTLSAMRCHIRLAHWLWSDYHTVSRFGLNAATSCSLLHTEPSLPSTMAPSSSPFRRNHHAHAPSVPQTEPCEKLHPTSLARLRSGPMHDLVVAAVRPSVPGTFLLPSLIIPSMKLLFGQNISFHSMTAARAVHICEHPETLDAVPTEAGHAREPKQTLADKADGLRVAGHHCCWLARVHLVAQCANRDLVSVTQKQGEAASPITSACLTFVTPQVPLEAAQELRRQLLAFLYSHHRLYMDRLGRPLPSLVLHQINPAFSLSDYRWIQLILHQQLKPTRPPAFLLSSRRVPPSEDSQQLTGYEDWVQDGGTDRDGKGHGTGIISLVRRNASFYNRGASEIFASRPTDYGCPRQKPGNPPSTPSVAG</sequence>
<protein>
    <submittedName>
        <fullName evidence="1">Uncharacterized protein</fullName>
    </submittedName>
</protein>
<reference evidence="1" key="1">
    <citation type="submission" date="2018-02" db="EMBL/GenBank/DDBJ databases">
        <title>The genomes of Aspergillus section Nigri reveals drivers in fungal speciation.</title>
        <authorList>
            <consortium name="DOE Joint Genome Institute"/>
            <person name="Vesth T.C."/>
            <person name="Nybo J."/>
            <person name="Theobald S."/>
            <person name="Brandl J."/>
            <person name="Frisvad J.C."/>
            <person name="Nielsen K.F."/>
            <person name="Lyhne E.K."/>
            <person name="Kogle M.E."/>
            <person name="Kuo A."/>
            <person name="Riley R."/>
            <person name="Clum A."/>
            <person name="Nolan M."/>
            <person name="Lipzen A."/>
            <person name="Salamov A."/>
            <person name="Henrissat B."/>
            <person name="Wiebenga A."/>
            <person name="De vries R.P."/>
            <person name="Grigoriev I.V."/>
            <person name="Mortensen U.H."/>
            <person name="Andersen M.R."/>
            <person name="Baker S.E."/>
        </authorList>
    </citation>
    <scope>NUCLEOTIDE SEQUENCE</scope>
    <source>
        <strain evidence="1">CBS 121060</strain>
    </source>
</reference>
<evidence type="ECO:0000313" key="1">
    <source>
        <dbReference type="EMBL" id="RAH69883.1"/>
    </source>
</evidence>
<dbReference type="EMBL" id="KZ824958">
    <property type="protein sequence ID" value="RAH69883.1"/>
    <property type="molecule type" value="Genomic_DNA"/>
</dbReference>
<keyword evidence="2" id="KW-1185">Reference proteome</keyword>
<accession>A0ACD1H8X7</accession>